<dbReference type="Proteomes" id="UP000232323">
    <property type="component" value="Unassembled WGS sequence"/>
</dbReference>
<comment type="caution">
    <text evidence="1">The sequence shown here is derived from an EMBL/GenBank/DDBJ whole genome shotgun (WGS) entry which is preliminary data.</text>
</comment>
<sequence>MISFKQKICISNAQSLKRIKAIIPSTTQRACKPAASSRVSNLPNRCNSDVAERGCEEKPSSSGYVAQAAACLVAVGSLVASSAGATPMPVATVAEIDAETAKLAENILRPLFTVYTLLYIVRIPLTWYPDINLKSFPWVIFTTPTEPFLNVTRKIIGSVGGVDVSPIVWVAMISFFNEIMLGPQGSAIFRVFYLSFSAKGLCEMLTAQMLMNQP</sequence>
<dbReference type="GO" id="GO:0009535">
    <property type="term" value="C:chloroplast thylakoid membrane"/>
    <property type="evidence" value="ECO:0007669"/>
    <property type="project" value="TreeGrafter"/>
</dbReference>
<dbReference type="Pfam" id="PF02325">
    <property type="entry name" value="CCB3_YggT"/>
    <property type="match status" value="1"/>
</dbReference>
<dbReference type="PANTHER" id="PTHR33219">
    <property type="entry name" value="YLMG HOMOLOG PROTEIN 2, CHLOROPLASTIC"/>
    <property type="match status" value="1"/>
</dbReference>
<keyword evidence="2" id="KW-1185">Reference proteome</keyword>
<organism evidence="1 2">
    <name type="scientific">Chlamydomonas eustigma</name>
    <dbReference type="NCBI Taxonomy" id="1157962"/>
    <lineage>
        <taxon>Eukaryota</taxon>
        <taxon>Viridiplantae</taxon>
        <taxon>Chlorophyta</taxon>
        <taxon>core chlorophytes</taxon>
        <taxon>Chlorophyceae</taxon>
        <taxon>CS clade</taxon>
        <taxon>Chlamydomonadales</taxon>
        <taxon>Chlamydomonadaceae</taxon>
        <taxon>Chlamydomonas</taxon>
    </lineage>
</organism>
<proteinExistence type="predicted"/>
<dbReference type="AlphaFoldDB" id="A0A250X943"/>
<name>A0A250X943_9CHLO</name>
<dbReference type="OrthoDB" id="4696at2759"/>
<dbReference type="InterPro" id="IPR003425">
    <property type="entry name" value="CCB3/YggT"/>
</dbReference>
<evidence type="ECO:0000313" key="1">
    <source>
        <dbReference type="EMBL" id="GAX79290.1"/>
    </source>
</evidence>
<evidence type="ECO:0000313" key="2">
    <source>
        <dbReference type="Proteomes" id="UP000232323"/>
    </source>
</evidence>
<dbReference type="STRING" id="1157962.A0A250X943"/>
<reference evidence="1 2" key="1">
    <citation type="submission" date="2017-08" db="EMBL/GenBank/DDBJ databases">
        <title>Acidophilic green algal genome provides insights into adaptation to an acidic environment.</title>
        <authorList>
            <person name="Hirooka S."/>
            <person name="Hirose Y."/>
            <person name="Kanesaki Y."/>
            <person name="Higuchi S."/>
            <person name="Fujiwara T."/>
            <person name="Onuma R."/>
            <person name="Era A."/>
            <person name="Ohbayashi R."/>
            <person name="Uzuka A."/>
            <person name="Nozaki H."/>
            <person name="Yoshikawa H."/>
            <person name="Miyagishima S.Y."/>
        </authorList>
    </citation>
    <scope>NUCLEOTIDE SEQUENCE [LARGE SCALE GENOMIC DNA]</scope>
    <source>
        <strain evidence="1 2">NIES-2499</strain>
    </source>
</reference>
<dbReference type="EMBL" id="BEGY01000041">
    <property type="protein sequence ID" value="GAX79290.1"/>
    <property type="molecule type" value="Genomic_DNA"/>
</dbReference>
<dbReference type="PANTHER" id="PTHR33219:SF14">
    <property type="entry name" value="PROTEIN COFACTOR ASSEMBLY OF COMPLEX C SUBUNIT B CCB3, CHLOROPLASTIC-RELATED"/>
    <property type="match status" value="1"/>
</dbReference>
<gene>
    <name evidence="1" type="ORF">CEUSTIGMA_g6731.t1</name>
</gene>
<accession>A0A250X943</accession>
<protein>
    <submittedName>
        <fullName evidence="1">Uncharacterized protein</fullName>
    </submittedName>
</protein>